<dbReference type="InterPro" id="IPR045609">
    <property type="entry name" value="DUF6451"/>
</dbReference>
<evidence type="ECO:0000313" key="2">
    <source>
        <dbReference type="Proteomes" id="UP000277204"/>
    </source>
</evidence>
<gene>
    <name evidence="1" type="ORF">SMRZ_LOCUS10824</name>
</gene>
<dbReference type="AlphaFoldDB" id="A0A183M449"/>
<protein>
    <submittedName>
        <fullName evidence="1">Uncharacterized protein</fullName>
    </submittedName>
</protein>
<dbReference type="Proteomes" id="UP000277204">
    <property type="component" value="Unassembled WGS sequence"/>
</dbReference>
<organism evidence="1 2">
    <name type="scientific">Schistosoma margrebowiei</name>
    <dbReference type="NCBI Taxonomy" id="48269"/>
    <lineage>
        <taxon>Eukaryota</taxon>
        <taxon>Metazoa</taxon>
        <taxon>Spiralia</taxon>
        <taxon>Lophotrochozoa</taxon>
        <taxon>Platyhelminthes</taxon>
        <taxon>Trematoda</taxon>
        <taxon>Digenea</taxon>
        <taxon>Strigeidida</taxon>
        <taxon>Schistosomatoidea</taxon>
        <taxon>Schistosomatidae</taxon>
        <taxon>Schistosoma</taxon>
    </lineage>
</organism>
<evidence type="ECO:0000313" key="1">
    <source>
        <dbReference type="EMBL" id="VDO91990.1"/>
    </source>
</evidence>
<keyword evidence="2" id="KW-1185">Reference proteome</keyword>
<name>A0A183M449_9TREM</name>
<accession>A0A183M449</accession>
<dbReference type="EMBL" id="UZAI01005778">
    <property type="protein sequence ID" value="VDO91990.1"/>
    <property type="molecule type" value="Genomic_DNA"/>
</dbReference>
<proteinExistence type="predicted"/>
<dbReference type="Pfam" id="PF20049">
    <property type="entry name" value="DUF6451"/>
    <property type="match status" value="1"/>
</dbReference>
<sequence>MQLDDSHFADYPALLYHTHQQTQIKTTTVSAASEAVGLNIHNGKIKILKYNTENTNTNTLDGLILETFTYPDSITNERRRSDANVKARIDKPRETFLQLKDMSHSSQLSTIIKVTIFNTNVKTVLLCGTESSGTTTTIIKKVQVFINHRLP</sequence>
<reference evidence="1 2" key="1">
    <citation type="submission" date="2018-11" db="EMBL/GenBank/DDBJ databases">
        <authorList>
            <consortium name="Pathogen Informatics"/>
        </authorList>
    </citation>
    <scope>NUCLEOTIDE SEQUENCE [LARGE SCALE GENOMIC DNA]</scope>
    <source>
        <strain evidence="1 2">Zambia</strain>
    </source>
</reference>